<evidence type="ECO:0000313" key="3">
    <source>
        <dbReference type="EMBL" id="KIG12320.1"/>
    </source>
</evidence>
<organism evidence="3 4">
    <name type="scientific">Enhygromyxa salina</name>
    <dbReference type="NCBI Taxonomy" id="215803"/>
    <lineage>
        <taxon>Bacteria</taxon>
        <taxon>Pseudomonadati</taxon>
        <taxon>Myxococcota</taxon>
        <taxon>Polyangia</taxon>
        <taxon>Nannocystales</taxon>
        <taxon>Nannocystaceae</taxon>
        <taxon>Enhygromyxa</taxon>
    </lineage>
</organism>
<dbReference type="AlphaFoldDB" id="A0A0C2CRR1"/>
<comment type="caution">
    <text evidence="3">The sequence shown here is derived from an EMBL/GenBank/DDBJ whole genome shotgun (WGS) entry which is preliminary data.</text>
</comment>
<reference evidence="3 4" key="1">
    <citation type="submission" date="2014-12" db="EMBL/GenBank/DDBJ databases">
        <title>Genome assembly of Enhygromyxa salina DSM 15201.</title>
        <authorList>
            <person name="Sharma G."/>
            <person name="Subramanian S."/>
        </authorList>
    </citation>
    <scope>NUCLEOTIDE SEQUENCE [LARGE SCALE GENOMIC DNA]</scope>
    <source>
        <strain evidence="3 4">DSM 15201</strain>
    </source>
</reference>
<dbReference type="Proteomes" id="UP000031599">
    <property type="component" value="Unassembled WGS sequence"/>
</dbReference>
<keyword evidence="2" id="KW-0472">Membrane</keyword>
<keyword evidence="2" id="KW-0812">Transmembrane</keyword>
<gene>
    <name evidence="3" type="ORF">DB30_01588</name>
</gene>
<feature type="region of interest" description="Disordered" evidence="1">
    <location>
        <begin position="409"/>
        <end position="438"/>
    </location>
</feature>
<keyword evidence="2" id="KW-1133">Transmembrane helix</keyword>
<evidence type="ECO:0000256" key="1">
    <source>
        <dbReference type="SAM" id="MobiDB-lite"/>
    </source>
</evidence>
<evidence type="ECO:0000313" key="4">
    <source>
        <dbReference type="Proteomes" id="UP000031599"/>
    </source>
</evidence>
<dbReference type="RefSeq" id="WP_052557950.1">
    <property type="nucleotide sequence ID" value="NZ_JMCC02000137.1"/>
</dbReference>
<dbReference type="EMBL" id="JMCC02000137">
    <property type="protein sequence ID" value="KIG12320.1"/>
    <property type="molecule type" value="Genomic_DNA"/>
</dbReference>
<evidence type="ECO:0000256" key="2">
    <source>
        <dbReference type="SAM" id="Phobius"/>
    </source>
</evidence>
<protein>
    <submittedName>
        <fullName evidence="3">Uncharacterized protein</fullName>
    </submittedName>
</protein>
<proteinExistence type="predicted"/>
<name>A0A0C2CRR1_9BACT</name>
<accession>A0A0C2CRR1</accession>
<feature type="transmembrane region" description="Helical" evidence="2">
    <location>
        <begin position="18"/>
        <end position="38"/>
    </location>
</feature>
<feature type="compositionally biased region" description="Polar residues" evidence="1">
    <location>
        <begin position="409"/>
        <end position="418"/>
    </location>
</feature>
<sequence>MGLKPGVGSDLEVLNRGFLPRLGVLVLLVIAALAAAVWSGTRKHGSGEPEQRQRLLVVSAGNIDYYTLLVEGGFSIEVDGYDDWQAAARELLPESEAEGVALILALADERGFGFVVWESPGQFDFTGLELEPGIDEIEDFASRDYAVLSVGDLSFPHRLSVDTAGELPFMRVPGFGTLEALFGQPAIGAREDETRPTIEELQYEDAIERARWMYERAPSFAAAIELAGAAIDASLAQDPLAPALVQPFAAGSAVPTPDGGVLLVDHDLEVYSTDARTLGVYAGEQLRLRYLSGSALERLFETGELDPVACPSLAGGNLDMRRRPRIEAAIDGSAIAIHTRGGEAEIWWKLDQPGCEWREQAGVTSTPGAVIAPQFGVEPGTQQVQRVLMAEASANEVETSTLRVWMQPQTPTDASGESQGAPAGRIEARERDEAPASDDMAEPVQLLRMHDHLFSNLAFVDPRYLALLSRTSARDEHALHVVDIEHPGAHLRIPSLFILQERDRELYDLAVLSPAQRAADASESSSGFAHGPRFLVAIHPNAGTELIVIEVGATAWGLFVEGASVPGEAGLFTLTPDDLRVEIHDAGDDPWGFSLSPQADALAYEVVEWPLDSELALRRIGGPEQRLTNNDLPDVLPRYTADGRHLVYASMLKTSLSPDAFSVPRIMRVTPAPAAVPASAN</sequence>